<keyword evidence="1" id="KW-0812">Transmembrane</keyword>
<evidence type="ECO:0000313" key="2">
    <source>
        <dbReference type="EMBL" id="OAT52971.1"/>
    </source>
</evidence>
<dbReference type="GO" id="GO:0005886">
    <property type="term" value="C:plasma membrane"/>
    <property type="evidence" value="ECO:0007669"/>
    <property type="project" value="TreeGrafter"/>
</dbReference>
<feature type="transmembrane region" description="Helical" evidence="1">
    <location>
        <begin position="136"/>
        <end position="156"/>
    </location>
</feature>
<feature type="transmembrane region" description="Helical" evidence="1">
    <location>
        <begin position="102"/>
        <end position="124"/>
    </location>
</feature>
<sequence length="164" mass="19310">MDNHISDCYWRTWKKTFVYQGEATRSEFWSFILINLCLVAFIALVSYFVVVVIPADRTSRGGLMFAWNILFFIPLRKYSALILILPLVSLGIRRMHDIGKNGWWFGLPVLFGLVIIPWFTQIMLHHQISSLVFHALYYANKVINPLLLLFVFWLCIQRTRQIEP</sequence>
<accession>A0A1B7JYI1</accession>
<evidence type="ECO:0008006" key="4">
    <source>
        <dbReference type="Google" id="ProtNLM"/>
    </source>
</evidence>
<reference evidence="2 3" key="1">
    <citation type="submission" date="2016-04" db="EMBL/GenBank/DDBJ databases">
        <title>ATOL: Assembling a taxonomically balanced genome-scale reconstruction of the evolutionary history of the Enterobacteriaceae.</title>
        <authorList>
            <person name="Plunkett G.III."/>
            <person name="Neeno-Eckwall E.C."/>
            <person name="Glasner J.D."/>
            <person name="Perna N.T."/>
        </authorList>
    </citation>
    <scope>NUCLEOTIDE SEQUENCE [LARGE SCALE GENOMIC DNA]</scope>
    <source>
        <strain evidence="2 3">ATCC 51603</strain>
    </source>
</reference>
<dbReference type="PATRIC" id="fig|1354264.4.peg.2277"/>
<dbReference type="InterPro" id="IPR008523">
    <property type="entry name" value="DUF805"/>
</dbReference>
<gene>
    <name evidence="2" type="ORF">M989_02192</name>
</gene>
<comment type="caution">
    <text evidence="2">The sequence shown here is derived from an EMBL/GenBank/DDBJ whole genome shotgun (WGS) entry which is preliminary data.</text>
</comment>
<name>A0A1B7JYI1_9ENTR</name>
<dbReference type="AlphaFoldDB" id="A0A1B7JYI1"/>
<dbReference type="Proteomes" id="UP000078386">
    <property type="component" value="Unassembled WGS sequence"/>
</dbReference>
<dbReference type="EMBL" id="LXEU01000046">
    <property type="protein sequence ID" value="OAT52971.1"/>
    <property type="molecule type" value="Genomic_DNA"/>
</dbReference>
<organism evidence="2 3">
    <name type="scientific">Kluyvera georgiana ATCC 51603</name>
    <dbReference type="NCBI Taxonomy" id="1354264"/>
    <lineage>
        <taxon>Bacteria</taxon>
        <taxon>Pseudomonadati</taxon>
        <taxon>Pseudomonadota</taxon>
        <taxon>Gammaproteobacteria</taxon>
        <taxon>Enterobacterales</taxon>
        <taxon>Enterobacteriaceae</taxon>
        <taxon>Kluyvera</taxon>
    </lineage>
</organism>
<dbReference type="PANTHER" id="PTHR34980:SF2">
    <property type="entry name" value="INNER MEMBRANE PROTEIN YHAH-RELATED"/>
    <property type="match status" value="1"/>
</dbReference>
<feature type="transmembrane region" description="Helical" evidence="1">
    <location>
        <begin position="65"/>
        <end position="90"/>
    </location>
</feature>
<evidence type="ECO:0000313" key="3">
    <source>
        <dbReference type="Proteomes" id="UP000078386"/>
    </source>
</evidence>
<keyword evidence="1" id="KW-0472">Membrane</keyword>
<feature type="transmembrane region" description="Helical" evidence="1">
    <location>
        <begin position="28"/>
        <end position="53"/>
    </location>
</feature>
<dbReference type="Pfam" id="PF05656">
    <property type="entry name" value="DUF805"/>
    <property type="match status" value="1"/>
</dbReference>
<dbReference type="RefSeq" id="WP_064545174.1">
    <property type="nucleotide sequence ID" value="NZ_LXEU01000046.1"/>
</dbReference>
<keyword evidence="1" id="KW-1133">Transmembrane helix</keyword>
<protein>
    <recommendedName>
        <fullName evidence="4">DUF805 domain-containing protein</fullName>
    </recommendedName>
</protein>
<dbReference type="PANTHER" id="PTHR34980">
    <property type="entry name" value="INNER MEMBRANE PROTEIN-RELATED-RELATED"/>
    <property type="match status" value="1"/>
</dbReference>
<proteinExistence type="predicted"/>
<keyword evidence="3" id="KW-1185">Reference proteome</keyword>
<evidence type="ECO:0000256" key="1">
    <source>
        <dbReference type="SAM" id="Phobius"/>
    </source>
</evidence>